<organism evidence="2">
    <name type="scientific">candidate division CPR3 bacterium</name>
    <dbReference type="NCBI Taxonomy" id="2268181"/>
    <lineage>
        <taxon>Bacteria</taxon>
        <taxon>Bacteria division CPR3</taxon>
    </lineage>
</organism>
<name>A0A7C5URV7_UNCC3</name>
<dbReference type="SUPFAM" id="SSF52540">
    <property type="entry name" value="P-loop containing nucleoside triphosphate hydrolases"/>
    <property type="match status" value="1"/>
</dbReference>
<feature type="domain" description="AAA" evidence="1">
    <location>
        <begin position="13"/>
        <end position="181"/>
    </location>
</feature>
<sequence length="260" mass="29411">MIKYQYGGERMVKIAVTNQKGGVGKTTITFHLLHLFANDGKKVIAVDTDPQGNLTSCFLDEIPSESNIKRIFEDTIPKSINVAQNIDLIGSNISLSKYEADAKFANFFRLRELLESSSIKDTYDVAIIDTPPSLGLFTSNALISSNYVIIPLDTSKFALLGLEDLMDSVEKVRKSTGSTIKVLGILFSMTQERLVYYKRLREELEKKYKDYLFTVNIPQTVLLKEAISSKRPIFEIYPEHKASVAFKELYEEIKSRMKNA</sequence>
<dbReference type="Gene3D" id="3.40.50.300">
    <property type="entry name" value="P-loop containing nucleotide triphosphate hydrolases"/>
    <property type="match status" value="1"/>
</dbReference>
<comment type="caution">
    <text evidence="2">The sequence shown here is derived from an EMBL/GenBank/DDBJ whole genome shotgun (WGS) entry which is preliminary data.</text>
</comment>
<dbReference type="CDD" id="cd02042">
    <property type="entry name" value="ParAB_family"/>
    <property type="match status" value="1"/>
</dbReference>
<proteinExistence type="predicted"/>
<evidence type="ECO:0000259" key="1">
    <source>
        <dbReference type="Pfam" id="PF13614"/>
    </source>
</evidence>
<dbReference type="EMBL" id="DRVY01000076">
    <property type="protein sequence ID" value="HHR92368.1"/>
    <property type="molecule type" value="Genomic_DNA"/>
</dbReference>
<accession>A0A7C5URV7</accession>
<dbReference type="Pfam" id="PF13614">
    <property type="entry name" value="AAA_31"/>
    <property type="match status" value="1"/>
</dbReference>
<dbReference type="InterPro" id="IPR025669">
    <property type="entry name" value="AAA_dom"/>
</dbReference>
<dbReference type="InterPro" id="IPR050678">
    <property type="entry name" value="DNA_Partitioning_ATPase"/>
</dbReference>
<evidence type="ECO:0000313" key="2">
    <source>
        <dbReference type="EMBL" id="HHR92368.1"/>
    </source>
</evidence>
<gene>
    <name evidence="2" type="ORF">ENL96_02545</name>
</gene>
<dbReference type="PANTHER" id="PTHR13696">
    <property type="entry name" value="P-LOOP CONTAINING NUCLEOSIDE TRIPHOSPHATE HYDROLASE"/>
    <property type="match status" value="1"/>
</dbReference>
<dbReference type="PIRSF" id="PIRSF009320">
    <property type="entry name" value="Nuc_binding_HP_1000"/>
    <property type="match status" value="1"/>
</dbReference>
<dbReference type="InterPro" id="IPR027417">
    <property type="entry name" value="P-loop_NTPase"/>
</dbReference>
<dbReference type="AlphaFoldDB" id="A0A7C5URV7"/>
<dbReference type="PANTHER" id="PTHR13696:SF52">
    <property type="entry name" value="PARA FAMILY PROTEIN CT_582"/>
    <property type="match status" value="1"/>
</dbReference>
<reference evidence="2" key="1">
    <citation type="journal article" date="2020" name="mSystems">
        <title>Genome- and Community-Level Interaction Insights into Carbon Utilization and Element Cycling Functions of Hydrothermarchaeota in Hydrothermal Sediment.</title>
        <authorList>
            <person name="Zhou Z."/>
            <person name="Liu Y."/>
            <person name="Xu W."/>
            <person name="Pan J."/>
            <person name="Luo Z.H."/>
            <person name="Li M."/>
        </authorList>
    </citation>
    <scope>NUCLEOTIDE SEQUENCE [LARGE SCALE GENOMIC DNA]</scope>
    <source>
        <strain evidence="2">SpSt-1042</strain>
    </source>
</reference>
<protein>
    <submittedName>
        <fullName evidence="2">ParA family protein</fullName>
    </submittedName>
</protein>